<evidence type="ECO:0000256" key="2">
    <source>
        <dbReference type="SAM" id="Phobius"/>
    </source>
</evidence>
<organism evidence="3 4">
    <name type="scientific">Leucobacter insecticola</name>
    <dbReference type="NCBI Taxonomy" id="2714934"/>
    <lineage>
        <taxon>Bacteria</taxon>
        <taxon>Bacillati</taxon>
        <taxon>Actinomycetota</taxon>
        <taxon>Actinomycetes</taxon>
        <taxon>Micrococcales</taxon>
        <taxon>Microbacteriaceae</taxon>
        <taxon>Leucobacter</taxon>
    </lineage>
</organism>
<sequence length="151" mass="16064">MSQADSSSSSAAAPTENDAPAAAQSLEDRYNTGRKRSFDRRFAWSAAGVLVLAGISFLFFSGWQDTNQVAAQDIGFTRTGDLSVVMKFEVTGPEQTPVACAVEALNTAKGTAGWTVVEVPVSDERTHVVSVPMNTTTEATAVSVRDCWVVK</sequence>
<name>A0A6G8FHG0_9MICO</name>
<evidence type="ECO:0000256" key="1">
    <source>
        <dbReference type="SAM" id="MobiDB-lite"/>
    </source>
</evidence>
<dbReference type="InterPro" id="IPR025443">
    <property type="entry name" value="DUF4307"/>
</dbReference>
<keyword evidence="2" id="KW-0812">Transmembrane</keyword>
<keyword evidence="4" id="KW-1185">Reference proteome</keyword>
<evidence type="ECO:0000313" key="3">
    <source>
        <dbReference type="EMBL" id="QIM15936.1"/>
    </source>
</evidence>
<dbReference type="RefSeq" id="WP_166322468.1">
    <property type="nucleotide sequence ID" value="NZ_CP049934.1"/>
</dbReference>
<keyword evidence="2" id="KW-1133">Transmembrane helix</keyword>
<proteinExistence type="predicted"/>
<keyword evidence="2" id="KW-0472">Membrane</keyword>
<feature type="region of interest" description="Disordered" evidence="1">
    <location>
        <begin position="1"/>
        <end position="24"/>
    </location>
</feature>
<gene>
    <name evidence="3" type="ORF">G7067_05100</name>
</gene>
<dbReference type="Pfam" id="PF14155">
    <property type="entry name" value="DUF4307"/>
    <property type="match status" value="1"/>
</dbReference>
<dbReference type="AlphaFoldDB" id="A0A6G8FHG0"/>
<feature type="compositionally biased region" description="Low complexity" evidence="1">
    <location>
        <begin position="1"/>
        <end position="23"/>
    </location>
</feature>
<dbReference type="EMBL" id="CP049934">
    <property type="protein sequence ID" value="QIM15936.1"/>
    <property type="molecule type" value="Genomic_DNA"/>
</dbReference>
<accession>A0A6G8FHG0</accession>
<dbReference type="Proteomes" id="UP000501387">
    <property type="component" value="Chromosome"/>
</dbReference>
<feature type="transmembrane region" description="Helical" evidence="2">
    <location>
        <begin position="42"/>
        <end position="63"/>
    </location>
</feature>
<evidence type="ECO:0000313" key="4">
    <source>
        <dbReference type="Proteomes" id="UP000501387"/>
    </source>
</evidence>
<protein>
    <submittedName>
        <fullName evidence="3">DUF4307 domain-containing protein</fullName>
    </submittedName>
</protein>
<dbReference type="KEGG" id="lins:G7067_05100"/>
<reference evidence="3 4" key="1">
    <citation type="submission" date="2020-03" db="EMBL/GenBank/DDBJ databases">
        <title>Leucobacter sp. nov., isolated from beetles.</title>
        <authorList>
            <person name="Hyun D.-W."/>
            <person name="Bae J.-W."/>
        </authorList>
    </citation>
    <scope>NUCLEOTIDE SEQUENCE [LARGE SCALE GENOMIC DNA]</scope>
    <source>
        <strain evidence="3 4">HDW9B</strain>
    </source>
</reference>